<name>A0A2P7MUD6_9CYAN</name>
<reference evidence="5 6" key="1">
    <citation type="journal article" date="2018" name="Environ. Microbiol.">
        <title>Ecological and genomic features of two widespread freshwater picocyanobacteria.</title>
        <authorList>
            <person name="Cabello-Yeves P.J."/>
            <person name="Picazo A."/>
            <person name="Camacho A."/>
            <person name="Callieri C."/>
            <person name="Rosselli R."/>
            <person name="Roda-Garcia J.J."/>
            <person name="Coutinho F.H."/>
            <person name="Rodriguez-Valera F."/>
        </authorList>
    </citation>
    <scope>NUCLEOTIDE SEQUENCE [LARGE SCALE GENOMIC DNA]</scope>
    <source>
        <strain evidence="5 6">Tous</strain>
    </source>
</reference>
<feature type="compositionally biased region" description="Polar residues" evidence="3">
    <location>
        <begin position="1"/>
        <end position="19"/>
    </location>
</feature>
<dbReference type="RefSeq" id="WP_106632371.1">
    <property type="nucleotide sequence ID" value="NZ_PXXO01000009.1"/>
</dbReference>
<keyword evidence="2" id="KW-0560">Oxidoreductase</keyword>
<dbReference type="GO" id="GO:0070403">
    <property type="term" value="F:NAD+ binding"/>
    <property type="evidence" value="ECO:0007669"/>
    <property type="project" value="InterPro"/>
</dbReference>
<evidence type="ECO:0000256" key="2">
    <source>
        <dbReference type="ARBA" id="ARBA00023002"/>
    </source>
</evidence>
<dbReference type="Pfam" id="PF20463">
    <property type="entry name" value="PDH_C"/>
    <property type="match status" value="1"/>
</dbReference>
<dbReference type="InterPro" id="IPR046825">
    <property type="entry name" value="PDH_C"/>
</dbReference>
<dbReference type="AlphaFoldDB" id="A0A2P7MUD6"/>
<sequence>MTPHSLPSPQARAHSTANPWRQGPVGIVGLGLIGGSLGLDLQHQGVEVRALVHREATAERARQRLLATEVGTNPAVLAGCSLVVLALPLDRLLEPPQELVAALPPQAVITDVGSVKAPVLELWQGLHPRFVASHPMAGTAEAGVEAGQHGLFHGRPWVATPAAATDPQALALVQGLAQAVGAHWLSCGAAEHDQAVALISHLPVLVGAALLHAADRAGAAGAGDLAGLVRALASSGFADTSRVGGGNPELGALMARCNREALLAALAVYRQQLEALEQQVSQGDWQGLRQVLDRSQELRPQFLCSP</sequence>
<feature type="domain" description="Prephenate/arogenate dehydrogenase" evidence="4">
    <location>
        <begin position="23"/>
        <end position="306"/>
    </location>
</feature>
<gene>
    <name evidence="5" type="ORF">C7K55_08850</name>
</gene>
<dbReference type="Pfam" id="PF02153">
    <property type="entry name" value="PDH_N"/>
    <property type="match status" value="1"/>
</dbReference>
<dbReference type="NCBIfam" id="NF005650">
    <property type="entry name" value="PRK07417.1"/>
    <property type="match status" value="1"/>
</dbReference>
<proteinExistence type="inferred from homology"/>
<dbReference type="Proteomes" id="UP000243002">
    <property type="component" value="Unassembled WGS sequence"/>
</dbReference>
<evidence type="ECO:0000256" key="1">
    <source>
        <dbReference type="ARBA" id="ARBA00007964"/>
    </source>
</evidence>
<dbReference type="SUPFAM" id="SSF51735">
    <property type="entry name" value="NAD(P)-binding Rossmann-fold domains"/>
    <property type="match status" value="1"/>
</dbReference>
<evidence type="ECO:0000313" key="5">
    <source>
        <dbReference type="EMBL" id="PSJ04807.1"/>
    </source>
</evidence>
<dbReference type="Gene3D" id="3.40.50.720">
    <property type="entry name" value="NAD(P)-binding Rossmann-like Domain"/>
    <property type="match status" value="1"/>
</dbReference>
<dbReference type="GO" id="GO:0006571">
    <property type="term" value="P:tyrosine biosynthetic process"/>
    <property type="evidence" value="ECO:0007669"/>
    <property type="project" value="InterPro"/>
</dbReference>
<evidence type="ECO:0000259" key="4">
    <source>
        <dbReference type="PROSITE" id="PS51176"/>
    </source>
</evidence>
<dbReference type="PANTHER" id="PTHR21363:SF0">
    <property type="entry name" value="PREPHENATE DEHYDROGENASE [NADP(+)]"/>
    <property type="match status" value="1"/>
</dbReference>
<evidence type="ECO:0000313" key="6">
    <source>
        <dbReference type="Proteomes" id="UP000243002"/>
    </source>
</evidence>
<protein>
    <submittedName>
        <fullName evidence="5">Arogenate dehydrogenase</fullName>
    </submittedName>
</protein>
<dbReference type="PROSITE" id="PS51176">
    <property type="entry name" value="PDH_ADH"/>
    <property type="match status" value="1"/>
</dbReference>
<dbReference type="OrthoDB" id="9802008at2"/>
<dbReference type="InterPro" id="IPR036291">
    <property type="entry name" value="NAD(P)-bd_dom_sf"/>
</dbReference>
<dbReference type="InterPro" id="IPR008927">
    <property type="entry name" value="6-PGluconate_DH-like_C_sf"/>
</dbReference>
<organism evidence="5 6">
    <name type="scientific">Cyanobium usitatum str. Tous</name>
    <dbReference type="NCBI Taxonomy" id="2116684"/>
    <lineage>
        <taxon>Bacteria</taxon>
        <taxon>Bacillati</taxon>
        <taxon>Cyanobacteriota</taxon>
        <taxon>Cyanophyceae</taxon>
        <taxon>Synechococcales</taxon>
        <taxon>Prochlorococcaceae</taxon>
        <taxon>Cyanobium</taxon>
    </lineage>
</organism>
<comment type="caution">
    <text evidence="5">The sequence shown here is derived from an EMBL/GenBank/DDBJ whole genome shotgun (WGS) entry which is preliminary data.</text>
</comment>
<keyword evidence="6" id="KW-1185">Reference proteome</keyword>
<dbReference type="PANTHER" id="PTHR21363">
    <property type="entry name" value="PREPHENATE DEHYDROGENASE"/>
    <property type="match status" value="1"/>
</dbReference>
<evidence type="ECO:0000256" key="3">
    <source>
        <dbReference type="SAM" id="MobiDB-lite"/>
    </source>
</evidence>
<accession>A0A2P7MUD6</accession>
<dbReference type="GO" id="GO:0004665">
    <property type="term" value="F:prephenate dehydrogenase (NADP+) activity"/>
    <property type="evidence" value="ECO:0007669"/>
    <property type="project" value="InterPro"/>
</dbReference>
<dbReference type="GO" id="GO:0008977">
    <property type="term" value="F:prephenate dehydrogenase (NAD+) activity"/>
    <property type="evidence" value="ECO:0007669"/>
    <property type="project" value="InterPro"/>
</dbReference>
<comment type="similarity">
    <text evidence="1">Belongs to the prephenate/arogenate dehydrogenase family.</text>
</comment>
<dbReference type="InterPro" id="IPR046826">
    <property type="entry name" value="PDH_N"/>
</dbReference>
<dbReference type="SUPFAM" id="SSF48179">
    <property type="entry name" value="6-phosphogluconate dehydrogenase C-terminal domain-like"/>
    <property type="match status" value="1"/>
</dbReference>
<dbReference type="Gene3D" id="1.10.3660.10">
    <property type="entry name" value="6-phosphogluconate dehydrogenase C-terminal like domain"/>
    <property type="match status" value="1"/>
</dbReference>
<dbReference type="InterPro" id="IPR003099">
    <property type="entry name" value="Prephen_DH"/>
</dbReference>
<dbReference type="InterPro" id="IPR050812">
    <property type="entry name" value="Preph/Arog_dehydrog"/>
</dbReference>
<feature type="region of interest" description="Disordered" evidence="3">
    <location>
        <begin position="1"/>
        <end position="20"/>
    </location>
</feature>
<dbReference type="EMBL" id="PXXO01000009">
    <property type="protein sequence ID" value="PSJ04807.1"/>
    <property type="molecule type" value="Genomic_DNA"/>
</dbReference>